<comment type="caution">
    <text evidence="2">The sequence shown here is derived from an EMBL/GenBank/DDBJ whole genome shotgun (WGS) entry which is preliminary data.</text>
</comment>
<dbReference type="Proteomes" id="UP000324800">
    <property type="component" value="Unassembled WGS sequence"/>
</dbReference>
<reference evidence="2 3" key="1">
    <citation type="submission" date="2019-03" db="EMBL/GenBank/DDBJ databases">
        <title>Single cell metagenomics reveals metabolic interactions within the superorganism composed of flagellate Streblomastix strix and complex community of Bacteroidetes bacteria on its surface.</title>
        <authorList>
            <person name="Treitli S.C."/>
            <person name="Kolisko M."/>
            <person name="Husnik F."/>
            <person name="Keeling P."/>
            <person name="Hampl V."/>
        </authorList>
    </citation>
    <scope>NUCLEOTIDE SEQUENCE [LARGE SCALE GENOMIC DNA]</scope>
    <source>
        <strain evidence="2">ST1C</strain>
    </source>
</reference>
<feature type="transmembrane region" description="Helical" evidence="1">
    <location>
        <begin position="26"/>
        <end position="46"/>
    </location>
</feature>
<gene>
    <name evidence="2" type="ORF">EZS28_036532</name>
</gene>
<proteinExistence type="predicted"/>
<keyword evidence="1" id="KW-1133">Transmembrane helix</keyword>
<sequence length="99" mass="11105">MNISVGSLQKIGMNTLLYKFKCEVEWTIFSEVLLSAVILLTFELILSRLIKLSFLCKETVTIIGKETVTLPIEFGRTALPVFLALNFAREDFDSASSVK</sequence>
<accession>A0A5J4UCP5</accession>
<protein>
    <submittedName>
        <fullName evidence="2">Uncharacterized protein</fullName>
    </submittedName>
</protein>
<keyword evidence="1" id="KW-0812">Transmembrane</keyword>
<dbReference type="AlphaFoldDB" id="A0A5J4UCP5"/>
<evidence type="ECO:0000313" key="3">
    <source>
        <dbReference type="Proteomes" id="UP000324800"/>
    </source>
</evidence>
<evidence type="ECO:0000313" key="2">
    <source>
        <dbReference type="EMBL" id="KAA6367943.1"/>
    </source>
</evidence>
<evidence type="ECO:0000256" key="1">
    <source>
        <dbReference type="SAM" id="Phobius"/>
    </source>
</evidence>
<name>A0A5J4UCP5_9EUKA</name>
<keyword evidence="1" id="KW-0472">Membrane</keyword>
<organism evidence="2 3">
    <name type="scientific">Streblomastix strix</name>
    <dbReference type="NCBI Taxonomy" id="222440"/>
    <lineage>
        <taxon>Eukaryota</taxon>
        <taxon>Metamonada</taxon>
        <taxon>Preaxostyla</taxon>
        <taxon>Oxymonadida</taxon>
        <taxon>Streblomastigidae</taxon>
        <taxon>Streblomastix</taxon>
    </lineage>
</organism>
<dbReference type="EMBL" id="SNRW01017830">
    <property type="protein sequence ID" value="KAA6367943.1"/>
    <property type="molecule type" value="Genomic_DNA"/>
</dbReference>